<accession>L1KT09</accession>
<dbReference type="SMART" id="SM00862">
    <property type="entry name" value="Trans_reg_C"/>
    <property type="match status" value="1"/>
</dbReference>
<dbReference type="Pfam" id="PF00072">
    <property type="entry name" value="Response_reg"/>
    <property type="match status" value="1"/>
</dbReference>
<proteinExistence type="predicted"/>
<dbReference type="PATRIC" id="fig|698759.3.peg.5419"/>
<dbReference type="InterPro" id="IPR001789">
    <property type="entry name" value="Sig_transdc_resp-reg_receiver"/>
</dbReference>
<feature type="modified residue" description="4-aspartylphosphate" evidence="6">
    <location>
        <position position="99"/>
    </location>
</feature>
<dbReference type="CDD" id="cd00383">
    <property type="entry name" value="trans_reg_C"/>
    <property type="match status" value="1"/>
</dbReference>
<feature type="region of interest" description="Disordered" evidence="8">
    <location>
        <begin position="21"/>
        <end position="41"/>
    </location>
</feature>
<dbReference type="InterPro" id="IPR036388">
    <property type="entry name" value="WH-like_DNA-bd_sf"/>
</dbReference>
<dbReference type="GO" id="GO:0032993">
    <property type="term" value="C:protein-DNA complex"/>
    <property type="evidence" value="ECO:0007669"/>
    <property type="project" value="TreeGrafter"/>
</dbReference>
<evidence type="ECO:0000256" key="7">
    <source>
        <dbReference type="PROSITE-ProRule" id="PRU01091"/>
    </source>
</evidence>
<evidence type="ECO:0000256" key="6">
    <source>
        <dbReference type="PROSITE-ProRule" id="PRU00169"/>
    </source>
</evidence>
<dbReference type="InterPro" id="IPR039420">
    <property type="entry name" value="WalR-like"/>
</dbReference>
<evidence type="ECO:0000313" key="11">
    <source>
        <dbReference type="EMBL" id="EKX63926.1"/>
    </source>
</evidence>
<dbReference type="RefSeq" id="WP_009323529.1">
    <property type="nucleotide sequence ID" value="NZ_AEJC01000402.1"/>
</dbReference>
<dbReference type="InterPro" id="IPR011006">
    <property type="entry name" value="CheY-like_superfamily"/>
</dbReference>
<dbReference type="AlphaFoldDB" id="L1KT09"/>
<dbReference type="EMBL" id="AEJC01000402">
    <property type="protein sequence ID" value="EKX63926.1"/>
    <property type="molecule type" value="Genomic_DNA"/>
</dbReference>
<evidence type="ECO:0000256" key="2">
    <source>
        <dbReference type="ARBA" id="ARBA00023012"/>
    </source>
</evidence>
<organism evidence="11 12">
    <name type="scientific">Streptomyces ipomoeae 91-03</name>
    <dbReference type="NCBI Taxonomy" id="698759"/>
    <lineage>
        <taxon>Bacteria</taxon>
        <taxon>Bacillati</taxon>
        <taxon>Actinomycetota</taxon>
        <taxon>Actinomycetes</taxon>
        <taxon>Kitasatosporales</taxon>
        <taxon>Streptomycetaceae</taxon>
        <taxon>Streptomyces</taxon>
    </lineage>
</organism>
<evidence type="ECO:0000256" key="5">
    <source>
        <dbReference type="ARBA" id="ARBA00023163"/>
    </source>
</evidence>
<dbReference type="GO" id="GO:0000976">
    <property type="term" value="F:transcription cis-regulatory region binding"/>
    <property type="evidence" value="ECO:0007669"/>
    <property type="project" value="TreeGrafter"/>
</dbReference>
<dbReference type="SMART" id="SM00448">
    <property type="entry name" value="REC"/>
    <property type="match status" value="1"/>
</dbReference>
<dbReference type="PROSITE" id="PS50110">
    <property type="entry name" value="RESPONSE_REGULATORY"/>
    <property type="match status" value="1"/>
</dbReference>
<evidence type="ECO:0000256" key="8">
    <source>
        <dbReference type="SAM" id="MobiDB-lite"/>
    </source>
</evidence>
<keyword evidence="4 7" id="KW-0238">DNA-binding</keyword>
<dbReference type="GO" id="GO:0006355">
    <property type="term" value="P:regulation of DNA-templated transcription"/>
    <property type="evidence" value="ECO:0007669"/>
    <property type="project" value="InterPro"/>
</dbReference>
<keyword evidence="1 6" id="KW-0597">Phosphoprotein</keyword>
<dbReference type="PANTHER" id="PTHR48111">
    <property type="entry name" value="REGULATOR OF RPOS"/>
    <property type="match status" value="1"/>
</dbReference>
<keyword evidence="2" id="KW-0902">Two-component regulatory system</keyword>
<dbReference type="GO" id="GO:0000156">
    <property type="term" value="F:phosphorelay response regulator activity"/>
    <property type="evidence" value="ECO:0007669"/>
    <property type="project" value="TreeGrafter"/>
</dbReference>
<dbReference type="InterPro" id="IPR001867">
    <property type="entry name" value="OmpR/PhoB-type_DNA-bd"/>
</dbReference>
<gene>
    <name evidence="11" type="ORF">STRIP9103_04936</name>
</gene>
<dbReference type="Gene3D" id="1.10.10.10">
    <property type="entry name" value="Winged helix-like DNA-binding domain superfamily/Winged helix DNA-binding domain"/>
    <property type="match status" value="1"/>
</dbReference>
<evidence type="ECO:0000313" key="12">
    <source>
        <dbReference type="Proteomes" id="UP000010411"/>
    </source>
</evidence>
<evidence type="ECO:0000256" key="1">
    <source>
        <dbReference type="ARBA" id="ARBA00022553"/>
    </source>
</evidence>
<dbReference type="Pfam" id="PF00486">
    <property type="entry name" value="Trans_reg_C"/>
    <property type="match status" value="1"/>
</dbReference>
<feature type="domain" description="OmpR/PhoB-type" evidence="10">
    <location>
        <begin position="176"/>
        <end position="272"/>
    </location>
</feature>
<keyword evidence="12" id="KW-1185">Reference proteome</keyword>
<dbReference type="GO" id="GO:0005829">
    <property type="term" value="C:cytosol"/>
    <property type="evidence" value="ECO:0007669"/>
    <property type="project" value="TreeGrafter"/>
</dbReference>
<dbReference type="Gene3D" id="3.40.50.2300">
    <property type="match status" value="1"/>
</dbReference>
<dbReference type="SUPFAM" id="SSF52172">
    <property type="entry name" value="CheY-like"/>
    <property type="match status" value="1"/>
</dbReference>
<evidence type="ECO:0000256" key="4">
    <source>
        <dbReference type="ARBA" id="ARBA00023125"/>
    </source>
</evidence>
<keyword evidence="5" id="KW-0804">Transcription</keyword>
<evidence type="ECO:0000256" key="3">
    <source>
        <dbReference type="ARBA" id="ARBA00023015"/>
    </source>
</evidence>
<dbReference type="CDD" id="cd17574">
    <property type="entry name" value="REC_OmpR"/>
    <property type="match status" value="1"/>
</dbReference>
<keyword evidence="3" id="KW-0805">Transcription regulation</keyword>
<dbReference type="Proteomes" id="UP000010411">
    <property type="component" value="Unassembled WGS sequence"/>
</dbReference>
<dbReference type="FunFam" id="3.40.50.2300:FF:000001">
    <property type="entry name" value="DNA-binding response regulator PhoB"/>
    <property type="match status" value="1"/>
</dbReference>
<reference evidence="11 12" key="1">
    <citation type="submission" date="2012-11" db="EMBL/GenBank/DDBJ databases">
        <authorList>
            <person name="Huguet-Tapia J.C."/>
            <person name="Durkin A.S."/>
            <person name="Pettis G.S."/>
            <person name="Badger J.H."/>
        </authorList>
    </citation>
    <scope>NUCLEOTIDE SEQUENCE [LARGE SCALE GENOMIC DNA]</scope>
    <source>
        <strain evidence="11 12">91-03</strain>
    </source>
</reference>
<evidence type="ECO:0000259" key="10">
    <source>
        <dbReference type="PROSITE" id="PS51755"/>
    </source>
</evidence>
<dbReference type="PANTHER" id="PTHR48111:SF28">
    <property type="entry name" value="TRANSCRIPTIONAL REGULATORY PROTEIN TCRX-RELATED"/>
    <property type="match status" value="1"/>
</dbReference>
<protein>
    <submittedName>
        <fullName evidence="11">Response regulator receiver domain protein</fullName>
    </submittedName>
</protein>
<feature type="domain" description="Response regulatory" evidence="9">
    <location>
        <begin position="50"/>
        <end position="164"/>
    </location>
</feature>
<name>L1KT09_9ACTN</name>
<dbReference type="PROSITE" id="PS51755">
    <property type="entry name" value="OMPR_PHOB"/>
    <property type="match status" value="1"/>
</dbReference>
<evidence type="ECO:0000259" key="9">
    <source>
        <dbReference type="PROSITE" id="PS50110"/>
    </source>
</evidence>
<dbReference type="FunFam" id="1.10.10.10:FF:000005">
    <property type="entry name" value="Two-component system response regulator"/>
    <property type="match status" value="1"/>
</dbReference>
<sequence length="273" mass="29081">MTAPVPSVHSAALPVPPAISASPAASAAPNPSAAPGPSGAPASAGASAGRLLVVDDEEGIRSMLTMALEFLGYQVTAAATGRQALQAVTRHDPDLILLDVNLPDLSGFEVCRTLRDRGNAVPVLFLTGLGGVDDRVRGLDMGGDDFVTKPFELKEVAARVRALLRRAGGNNPTPDRNRLRAGAVQLDADAHQVWAAGRPVDLTTTEFALLRYLMENPGRVLSRGQIQERVWNHRDEGSGVVDTYIYYLRRKLGEPGQSLIRTVRGVGYQLCTN</sequence>
<feature type="DNA-binding region" description="OmpR/PhoB-type" evidence="7">
    <location>
        <begin position="176"/>
        <end position="272"/>
    </location>
</feature>
<comment type="caution">
    <text evidence="11">The sequence shown here is derived from an EMBL/GenBank/DDBJ whole genome shotgun (WGS) entry which is preliminary data.</text>
</comment>
<dbReference type="Gene3D" id="6.10.250.690">
    <property type="match status" value="1"/>
</dbReference>